<feature type="chain" id="PRO_5016561962" description="PKD-like family protein" evidence="1">
    <location>
        <begin position="21"/>
        <end position="511"/>
    </location>
</feature>
<dbReference type="OrthoDB" id="1061929at2"/>
<comment type="caution">
    <text evidence="2">The sequence shown here is derived from an EMBL/GenBank/DDBJ whole genome shotgun (WGS) entry which is preliminary data.</text>
</comment>
<reference evidence="2 3" key="1">
    <citation type="submission" date="2018-05" db="EMBL/GenBank/DDBJ databases">
        <title>Chitinophaga sp. K3CV102501T nov., isolated from isolated from a monsoon evergreen broad-leaved forest soil.</title>
        <authorList>
            <person name="Lv Y."/>
        </authorList>
    </citation>
    <scope>NUCLEOTIDE SEQUENCE [LARGE SCALE GENOMIC DNA]</scope>
    <source>
        <strain evidence="2 3">GDMCC 1.1325</strain>
    </source>
</reference>
<gene>
    <name evidence="2" type="ORF">DF182_20835</name>
</gene>
<dbReference type="Proteomes" id="UP000253410">
    <property type="component" value="Unassembled WGS sequence"/>
</dbReference>
<keyword evidence="1" id="KW-0732">Signal</keyword>
<evidence type="ECO:0008006" key="4">
    <source>
        <dbReference type="Google" id="ProtNLM"/>
    </source>
</evidence>
<organism evidence="2 3">
    <name type="scientific">Chitinophaga flava</name>
    <dbReference type="NCBI Taxonomy" id="2259036"/>
    <lineage>
        <taxon>Bacteria</taxon>
        <taxon>Pseudomonadati</taxon>
        <taxon>Bacteroidota</taxon>
        <taxon>Chitinophagia</taxon>
        <taxon>Chitinophagales</taxon>
        <taxon>Chitinophagaceae</taxon>
        <taxon>Chitinophaga</taxon>
    </lineage>
</organism>
<accession>A0A365XS77</accession>
<evidence type="ECO:0000256" key="1">
    <source>
        <dbReference type="SAM" id="SignalP"/>
    </source>
</evidence>
<dbReference type="Pfam" id="PF16407">
    <property type="entry name" value="PKD_2"/>
    <property type="match status" value="1"/>
</dbReference>
<keyword evidence="3" id="KW-1185">Reference proteome</keyword>
<name>A0A365XS77_9BACT</name>
<feature type="signal peptide" evidence="1">
    <location>
        <begin position="1"/>
        <end position="20"/>
    </location>
</feature>
<dbReference type="AlphaFoldDB" id="A0A365XS77"/>
<protein>
    <recommendedName>
        <fullName evidence="4">PKD-like family protein</fullName>
    </recommendedName>
</protein>
<dbReference type="EMBL" id="QFFJ01000002">
    <property type="protein sequence ID" value="RBL88990.1"/>
    <property type="molecule type" value="Genomic_DNA"/>
</dbReference>
<sequence length="511" mass="56694">MKWIYTAPAVCLLLLLNACSKDHGNYTYDTREKITITGIENSYDKVSLVDKITITPQVSSTDSDARFSYWWGIYETNVLGTSPKVDTIGHEQTLNYLVKQNAKGWVLVFGAKNEHTGYTKIVTTSLNVITQFTRGWYVMKDDGGKTDVDLFLTPAGIAPASTVENVFSLINNKKLDGKACLFGYFTNYKSAVTGTMANTNALFILSDKDASVVNISTFKEIHSFDNLFYETPAVKSPASISGANGSLLLVNDGHLHGIYTMSSNMGLFGGIRLRDDNNSPYRLSKYFLSSVYWPNPFFFDEMSSSFVSATGTGPVLSTVTNATGSDMSVNKNNKELLFMGIKSSIPFSGVALFRDKTDPSLKILSSITPNNYALLIKNDTLKNTQQLYNAQRYGLIVADENILYFSVGNEVWTRNLSNGAEQLQFTVPAGEHITFIRHRVYSDDIDAEKPFYYNYMFIGTTNGSRYKIRTFRKSSGNLAASPDFTMEGQGSPADVIYMAPPVAHETYVTSY</sequence>
<dbReference type="InterPro" id="IPR032183">
    <property type="entry name" value="PKD-like"/>
</dbReference>
<proteinExistence type="predicted"/>
<evidence type="ECO:0000313" key="2">
    <source>
        <dbReference type="EMBL" id="RBL88990.1"/>
    </source>
</evidence>
<dbReference type="RefSeq" id="WP_113617733.1">
    <property type="nucleotide sequence ID" value="NZ_QFFJ01000002.1"/>
</dbReference>
<evidence type="ECO:0000313" key="3">
    <source>
        <dbReference type="Proteomes" id="UP000253410"/>
    </source>
</evidence>